<dbReference type="PROSITE" id="PS00108">
    <property type="entry name" value="PROTEIN_KINASE_ST"/>
    <property type="match status" value="1"/>
</dbReference>
<name>A0ABQ7GST9_DUNSA</name>
<sequence length="174" mass="19050">MGLHVERDKLPNLKKMTHVLLDVAQGAEYLHKNHIIHGDVKPDNILLKADPSSPIGFRAKITDFGLSINLGPTATHVSNMRPGTPFYCSPEVSIDGRATKASDVFSFGIVLSELCSGTPPFQKVRGSDYEANPSFPYFPSYMPSSLKNLALRCMDTDTSARPTFKEIVSILQGV</sequence>
<dbReference type="Gene3D" id="1.10.510.10">
    <property type="entry name" value="Transferase(Phosphotransferase) domain 1"/>
    <property type="match status" value="1"/>
</dbReference>
<dbReference type="PANTHER" id="PTHR44329">
    <property type="entry name" value="SERINE/THREONINE-PROTEIN KINASE TNNI3K-RELATED"/>
    <property type="match status" value="1"/>
</dbReference>
<gene>
    <name evidence="2" type="ORF">DUNSADRAFT_4097</name>
</gene>
<organism evidence="2 3">
    <name type="scientific">Dunaliella salina</name>
    <name type="common">Green alga</name>
    <name type="synonym">Protococcus salinus</name>
    <dbReference type="NCBI Taxonomy" id="3046"/>
    <lineage>
        <taxon>Eukaryota</taxon>
        <taxon>Viridiplantae</taxon>
        <taxon>Chlorophyta</taxon>
        <taxon>core chlorophytes</taxon>
        <taxon>Chlorophyceae</taxon>
        <taxon>CS clade</taxon>
        <taxon>Chlamydomonadales</taxon>
        <taxon>Dunaliellaceae</taxon>
        <taxon>Dunaliella</taxon>
    </lineage>
</organism>
<dbReference type="EMBL" id="MU069608">
    <property type="protein sequence ID" value="KAF5837665.1"/>
    <property type="molecule type" value="Genomic_DNA"/>
</dbReference>
<protein>
    <submittedName>
        <fullName evidence="2">Kinase-like domain-containing protein</fullName>
    </submittedName>
</protein>
<comment type="caution">
    <text evidence="2">The sequence shown here is derived from an EMBL/GenBank/DDBJ whole genome shotgun (WGS) entry which is preliminary data.</text>
</comment>
<proteinExistence type="predicted"/>
<evidence type="ECO:0000259" key="1">
    <source>
        <dbReference type="PROSITE" id="PS50011"/>
    </source>
</evidence>
<dbReference type="InterPro" id="IPR001245">
    <property type="entry name" value="Ser-Thr/Tyr_kinase_cat_dom"/>
</dbReference>
<dbReference type="InterPro" id="IPR051681">
    <property type="entry name" value="Ser/Thr_Kinases-Pseudokinases"/>
</dbReference>
<dbReference type="InterPro" id="IPR008271">
    <property type="entry name" value="Ser/Thr_kinase_AS"/>
</dbReference>
<accession>A0ABQ7GST9</accession>
<dbReference type="SMART" id="SM00220">
    <property type="entry name" value="S_TKc"/>
    <property type="match status" value="1"/>
</dbReference>
<evidence type="ECO:0000313" key="3">
    <source>
        <dbReference type="Proteomes" id="UP000815325"/>
    </source>
</evidence>
<feature type="domain" description="Protein kinase" evidence="1">
    <location>
        <begin position="1"/>
        <end position="174"/>
    </location>
</feature>
<dbReference type="PROSITE" id="PS50011">
    <property type="entry name" value="PROTEIN_KINASE_DOM"/>
    <property type="match status" value="1"/>
</dbReference>
<keyword evidence="3" id="KW-1185">Reference proteome</keyword>
<reference evidence="2" key="1">
    <citation type="submission" date="2017-08" db="EMBL/GenBank/DDBJ databases">
        <authorList>
            <person name="Polle J.E."/>
            <person name="Barry K."/>
            <person name="Cushman J."/>
            <person name="Schmutz J."/>
            <person name="Tran D."/>
            <person name="Hathwaick L.T."/>
            <person name="Yim W.C."/>
            <person name="Jenkins J."/>
            <person name="Mckie-Krisberg Z.M."/>
            <person name="Prochnik S."/>
            <person name="Lindquist E."/>
            <person name="Dockter R.B."/>
            <person name="Adam C."/>
            <person name="Molina H."/>
            <person name="Bunkerborg J."/>
            <person name="Jin E."/>
            <person name="Buchheim M."/>
            <person name="Magnuson J."/>
        </authorList>
    </citation>
    <scope>NUCLEOTIDE SEQUENCE</scope>
    <source>
        <strain evidence="2">CCAP 19/18</strain>
    </source>
</reference>
<dbReference type="InterPro" id="IPR000719">
    <property type="entry name" value="Prot_kinase_dom"/>
</dbReference>
<evidence type="ECO:0000313" key="2">
    <source>
        <dbReference type="EMBL" id="KAF5837665.1"/>
    </source>
</evidence>
<dbReference type="Proteomes" id="UP000815325">
    <property type="component" value="Unassembled WGS sequence"/>
</dbReference>
<dbReference type="SUPFAM" id="SSF56112">
    <property type="entry name" value="Protein kinase-like (PK-like)"/>
    <property type="match status" value="1"/>
</dbReference>
<dbReference type="InterPro" id="IPR011009">
    <property type="entry name" value="Kinase-like_dom_sf"/>
</dbReference>
<dbReference type="Pfam" id="PF07714">
    <property type="entry name" value="PK_Tyr_Ser-Thr"/>
    <property type="match status" value="1"/>
</dbReference>